<comment type="caution">
    <text evidence="1">The sequence shown here is derived from an EMBL/GenBank/DDBJ whole genome shotgun (WGS) entry which is preliminary data.</text>
</comment>
<reference evidence="1" key="1">
    <citation type="submission" date="2021-02" db="EMBL/GenBank/DDBJ databases">
        <authorList>
            <person name="Nowell W R."/>
        </authorList>
    </citation>
    <scope>NUCLEOTIDE SEQUENCE</scope>
</reference>
<protein>
    <submittedName>
        <fullName evidence="1">Uncharacterized protein</fullName>
    </submittedName>
</protein>
<evidence type="ECO:0000313" key="2">
    <source>
        <dbReference type="Proteomes" id="UP000663848"/>
    </source>
</evidence>
<name>A0A821DH00_9BILA</name>
<proteinExistence type="predicted"/>
<sequence>MVNAFLMTLKFRTKLVEKRYAESVFQTFCFSIYSIDNPFINKQKYATLKKCGRYTRHILRKKGVILPKDLTTHQITFKIY</sequence>
<dbReference type="EMBL" id="CAJOBR010001604">
    <property type="protein sequence ID" value="CAF4621514.1"/>
    <property type="molecule type" value="Genomic_DNA"/>
</dbReference>
<dbReference type="AlphaFoldDB" id="A0A821DH00"/>
<evidence type="ECO:0000313" key="1">
    <source>
        <dbReference type="EMBL" id="CAF4621514.1"/>
    </source>
</evidence>
<organism evidence="1 2">
    <name type="scientific">Rotaria socialis</name>
    <dbReference type="NCBI Taxonomy" id="392032"/>
    <lineage>
        <taxon>Eukaryota</taxon>
        <taxon>Metazoa</taxon>
        <taxon>Spiralia</taxon>
        <taxon>Gnathifera</taxon>
        <taxon>Rotifera</taxon>
        <taxon>Eurotatoria</taxon>
        <taxon>Bdelloidea</taxon>
        <taxon>Philodinida</taxon>
        <taxon>Philodinidae</taxon>
        <taxon>Rotaria</taxon>
    </lineage>
</organism>
<dbReference type="Proteomes" id="UP000663848">
    <property type="component" value="Unassembled WGS sequence"/>
</dbReference>
<gene>
    <name evidence="1" type="ORF">QYT958_LOCUS12878</name>
</gene>
<accession>A0A821DH00</accession>